<name>A0ABT9M2M0_9THEO</name>
<dbReference type="InterPro" id="IPR040607">
    <property type="entry name" value="ALP_N"/>
</dbReference>
<dbReference type="Proteomes" id="UP001223886">
    <property type="component" value="Unassembled WGS sequence"/>
</dbReference>
<proteinExistence type="predicted"/>
<dbReference type="Pfam" id="PF21522">
    <property type="entry name" value="MreB-like_C"/>
    <property type="match status" value="1"/>
</dbReference>
<feature type="domain" description="Actin homologue MreB-like C-terminal" evidence="2">
    <location>
        <begin position="185"/>
        <end position="308"/>
    </location>
</feature>
<dbReference type="InterPro" id="IPR049067">
    <property type="entry name" value="MreB-like_C"/>
</dbReference>
<dbReference type="Pfam" id="PF17989">
    <property type="entry name" value="ALP_N"/>
    <property type="match status" value="1"/>
</dbReference>
<dbReference type="InterPro" id="IPR043129">
    <property type="entry name" value="ATPase_NBD"/>
</dbReference>
<sequence>MNIGLDLGFGYVKGVNSQNKRILFPSIVSIGFDRPLAGIFSSNNIIENLHVKIINGNGESSYYVGELAKREGFSDSFALDIDKYTQPEAKVLLSTAVALLTLGNNSDEPINLVTGLPLKQYQAHKKVFEEELKNYKALVSFPEQKLMKTVSFEKVTVFPQAAGAAYYALLEDLDKYLYTDSYIVLVDIGFKTTDYIVFLIEDRPHFLPDLSGTIDAGISKIFNAVEQIYLAKTGSTIDTAGLMTILKNESIYFKGKYIDFSEELITLKKELARLIEKRIYASTKDVFDRIITIFVAGGGGSDLYPYLKAAHPNVSLVNDAQFANALGFLKIAEMQK</sequence>
<accession>A0ABT9M2M0</accession>
<evidence type="ECO:0000259" key="2">
    <source>
        <dbReference type="Pfam" id="PF21522"/>
    </source>
</evidence>
<evidence type="ECO:0000313" key="3">
    <source>
        <dbReference type="EMBL" id="MDP9750305.1"/>
    </source>
</evidence>
<dbReference type="CDD" id="cd24025">
    <property type="entry name" value="ASKHA_NBD_ParM_pCBH-like"/>
    <property type="match status" value="1"/>
</dbReference>
<organism evidence="3 4">
    <name type="scientific">Thermoanaerobacter pentosaceus</name>
    <dbReference type="NCBI Taxonomy" id="694059"/>
    <lineage>
        <taxon>Bacteria</taxon>
        <taxon>Bacillati</taxon>
        <taxon>Bacillota</taxon>
        <taxon>Clostridia</taxon>
        <taxon>Thermoanaerobacterales</taxon>
        <taxon>Thermoanaerobacteraceae</taxon>
        <taxon>Thermoanaerobacter</taxon>
    </lineage>
</organism>
<dbReference type="EMBL" id="JAURUP010000006">
    <property type="protein sequence ID" value="MDP9750305.1"/>
    <property type="molecule type" value="Genomic_DNA"/>
</dbReference>
<keyword evidence="4" id="KW-1185">Reference proteome</keyword>
<evidence type="ECO:0000259" key="1">
    <source>
        <dbReference type="Pfam" id="PF17989"/>
    </source>
</evidence>
<dbReference type="RefSeq" id="WP_307680921.1">
    <property type="nucleotide sequence ID" value="NZ_JAURUP010000006.1"/>
</dbReference>
<dbReference type="SUPFAM" id="SSF53067">
    <property type="entry name" value="Actin-like ATPase domain"/>
    <property type="match status" value="2"/>
</dbReference>
<dbReference type="Gene3D" id="3.30.420.40">
    <property type="match status" value="2"/>
</dbReference>
<comment type="caution">
    <text evidence="3">The sequence shown here is derived from an EMBL/GenBank/DDBJ whole genome shotgun (WGS) entry which is preliminary data.</text>
</comment>
<feature type="domain" description="Actin-like protein N-terminal" evidence="1">
    <location>
        <begin position="4"/>
        <end position="163"/>
    </location>
</feature>
<protein>
    <submittedName>
        <fullName evidence="3">Plasmid segregation protein ParM</fullName>
    </submittedName>
</protein>
<evidence type="ECO:0000313" key="4">
    <source>
        <dbReference type="Proteomes" id="UP001223886"/>
    </source>
</evidence>
<reference evidence="3 4" key="1">
    <citation type="submission" date="2023-07" db="EMBL/GenBank/DDBJ databases">
        <title>Genomic Encyclopedia of Type Strains, Phase IV (KMG-IV): sequencing the most valuable type-strain genomes for metagenomic binning, comparative biology and taxonomic classification.</title>
        <authorList>
            <person name="Goeker M."/>
        </authorList>
    </citation>
    <scope>NUCLEOTIDE SEQUENCE [LARGE SCALE GENOMIC DNA]</scope>
    <source>
        <strain evidence="3 4">DSM 25963</strain>
    </source>
</reference>
<gene>
    <name evidence="3" type="ORF">J2S24_000773</name>
</gene>